<reference evidence="2" key="1">
    <citation type="submission" date="2022-11" db="UniProtKB">
        <authorList>
            <consortium name="WormBaseParasite"/>
        </authorList>
    </citation>
    <scope>IDENTIFICATION</scope>
</reference>
<organism evidence="1 2">
    <name type="scientific">Globodera rostochiensis</name>
    <name type="common">Golden nematode worm</name>
    <name type="synonym">Heterodera rostochiensis</name>
    <dbReference type="NCBI Taxonomy" id="31243"/>
    <lineage>
        <taxon>Eukaryota</taxon>
        <taxon>Metazoa</taxon>
        <taxon>Ecdysozoa</taxon>
        <taxon>Nematoda</taxon>
        <taxon>Chromadorea</taxon>
        <taxon>Rhabditida</taxon>
        <taxon>Tylenchina</taxon>
        <taxon>Tylenchomorpha</taxon>
        <taxon>Tylenchoidea</taxon>
        <taxon>Heteroderidae</taxon>
        <taxon>Heteroderinae</taxon>
        <taxon>Globodera</taxon>
    </lineage>
</organism>
<name>A0A914GZ09_GLORO</name>
<evidence type="ECO:0000313" key="2">
    <source>
        <dbReference type="WBParaSite" id="Gr19_v10_g12427.t1"/>
    </source>
</evidence>
<proteinExistence type="predicted"/>
<sequence length="149" mass="16234">MNGTVTARSSANNRRHYSWTILLPLTDECFLPIGGGEERGGIKLGKCCATLHTCSANAEFSLGYITGKETCDHVCCNCVDARPSETPTTVQGNDDGNGMTYTAVQMGIGPSRPHCNACNTPILVDEQMTVECKRVFHTQCYRVQSLRKV</sequence>
<accession>A0A914GZ09</accession>
<dbReference type="Proteomes" id="UP000887572">
    <property type="component" value="Unplaced"/>
</dbReference>
<protein>
    <submittedName>
        <fullName evidence="2">Uncharacterized protein</fullName>
    </submittedName>
</protein>
<dbReference type="AlphaFoldDB" id="A0A914GZ09"/>
<keyword evidence="1" id="KW-1185">Reference proteome</keyword>
<dbReference type="WBParaSite" id="Gr19_v10_g12427.t1">
    <property type="protein sequence ID" value="Gr19_v10_g12427.t1"/>
    <property type="gene ID" value="Gr19_v10_g12427"/>
</dbReference>
<evidence type="ECO:0000313" key="1">
    <source>
        <dbReference type="Proteomes" id="UP000887572"/>
    </source>
</evidence>